<comment type="caution">
    <text evidence="2">The sequence shown here is derived from an EMBL/GenBank/DDBJ whole genome shotgun (WGS) entry which is preliminary data.</text>
</comment>
<evidence type="ECO:0000313" key="2">
    <source>
        <dbReference type="EMBL" id="CAH2232098.1"/>
    </source>
</evidence>
<dbReference type="AlphaFoldDB" id="A0A8S4R9E7"/>
<dbReference type="Gene3D" id="2.20.20.10">
    <property type="entry name" value="Anthopleurin-A"/>
    <property type="match status" value="1"/>
</dbReference>
<evidence type="ECO:0000313" key="3">
    <source>
        <dbReference type="Proteomes" id="UP000838756"/>
    </source>
</evidence>
<feature type="chain" id="PRO_5035740889" evidence="1">
    <location>
        <begin position="21"/>
        <end position="113"/>
    </location>
</feature>
<sequence length="113" mass="12230">MYRKCIVCFAICIVTCYVKAAKEASSPTDMTCLTYGGNCVRKGDCPKDNLARITGLCPTGPEQKPLECCHGLANSATGCRDQGGECFAESYHCTTLTRADDCAENEKCCILIR</sequence>
<organism evidence="2 3">
    <name type="scientific">Pararge aegeria aegeria</name>
    <dbReference type="NCBI Taxonomy" id="348720"/>
    <lineage>
        <taxon>Eukaryota</taxon>
        <taxon>Metazoa</taxon>
        <taxon>Ecdysozoa</taxon>
        <taxon>Arthropoda</taxon>
        <taxon>Hexapoda</taxon>
        <taxon>Insecta</taxon>
        <taxon>Pterygota</taxon>
        <taxon>Neoptera</taxon>
        <taxon>Endopterygota</taxon>
        <taxon>Lepidoptera</taxon>
        <taxon>Glossata</taxon>
        <taxon>Ditrysia</taxon>
        <taxon>Papilionoidea</taxon>
        <taxon>Nymphalidae</taxon>
        <taxon>Satyrinae</taxon>
        <taxon>Satyrini</taxon>
        <taxon>Parargina</taxon>
        <taxon>Pararge</taxon>
    </lineage>
</organism>
<dbReference type="InterPro" id="IPR023355">
    <property type="entry name" value="Myo_ane_neurotoxin_sf"/>
</dbReference>
<dbReference type="Proteomes" id="UP000838756">
    <property type="component" value="Unassembled WGS sequence"/>
</dbReference>
<keyword evidence="1" id="KW-0732">Signal</keyword>
<keyword evidence="3" id="KW-1185">Reference proteome</keyword>
<feature type="signal peptide" evidence="1">
    <location>
        <begin position="1"/>
        <end position="20"/>
    </location>
</feature>
<reference evidence="2" key="1">
    <citation type="submission" date="2022-03" db="EMBL/GenBank/DDBJ databases">
        <authorList>
            <person name="Lindestad O."/>
        </authorList>
    </citation>
    <scope>NUCLEOTIDE SEQUENCE</scope>
</reference>
<gene>
    <name evidence="2" type="primary">jg4772</name>
    <name evidence="2" type="ORF">PAEG_LOCUS10418</name>
</gene>
<protein>
    <submittedName>
        <fullName evidence="2">Jg4772 protein</fullName>
    </submittedName>
</protein>
<proteinExistence type="predicted"/>
<dbReference type="OrthoDB" id="6332063at2759"/>
<accession>A0A8S4R9E7</accession>
<dbReference type="EMBL" id="CAKXAJ010024865">
    <property type="protein sequence ID" value="CAH2232098.1"/>
    <property type="molecule type" value="Genomic_DNA"/>
</dbReference>
<evidence type="ECO:0000256" key="1">
    <source>
        <dbReference type="SAM" id="SignalP"/>
    </source>
</evidence>
<name>A0A8S4R9E7_9NEOP</name>